<dbReference type="GO" id="GO:0042597">
    <property type="term" value="C:periplasmic space"/>
    <property type="evidence" value="ECO:0007669"/>
    <property type="project" value="UniProtKB-SubCell"/>
</dbReference>
<dbReference type="PANTHER" id="PTHR33751">
    <property type="entry name" value="CBB3-TYPE CYTOCHROME C OXIDASE SUBUNIT FIXP"/>
    <property type="match status" value="1"/>
</dbReference>
<dbReference type="GO" id="GO:0020037">
    <property type="term" value="F:heme binding"/>
    <property type="evidence" value="ECO:0007669"/>
    <property type="project" value="InterPro"/>
</dbReference>
<evidence type="ECO:0000256" key="4">
    <source>
        <dbReference type="ARBA" id="ARBA00022723"/>
    </source>
</evidence>
<evidence type="ECO:0000256" key="6">
    <source>
        <dbReference type="ARBA" id="ARBA00022982"/>
    </source>
</evidence>
<keyword evidence="6" id="KW-0249">Electron transport</keyword>
<dbReference type="InterPro" id="IPR036909">
    <property type="entry name" value="Cyt_c-like_dom_sf"/>
</dbReference>
<keyword evidence="3" id="KW-0349">Heme</keyword>
<evidence type="ECO:0000256" key="2">
    <source>
        <dbReference type="ARBA" id="ARBA00022448"/>
    </source>
</evidence>
<evidence type="ECO:0000256" key="3">
    <source>
        <dbReference type="ARBA" id="ARBA00022617"/>
    </source>
</evidence>
<evidence type="ECO:0000256" key="7">
    <source>
        <dbReference type="ARBA" id="ARBA00023004"/>
    </source>
</evidence>
<evidence type="ECO:0000256" key="5">
    <source>
        <dbReference type="ARBA" id="ARBA00022764"/>
    </source>
</evidence>
<reference evidence="9" key="1">
    <citation type="submission" date="2018-06" db="EMBL/GenBank/DDBJ databases">
        <authorList>
            <person name="Zhirakovskaya E."/>
        </authorList>
    </citation>
    <scope>NUCLEOTIDE SEQUENCE</scope>
</reference>
<dbReference type="PROSITE" id="PS51007">
    <property type="entry name" value="CYTC"/>
    <property type="match status" value="2"/>
</dbReference>
<dbReference type="InterPro" id="IPR009056">
    <property type="entry name" value="Cyt_c-like_dom"/>
</dbReference>
<feature type="domain" description="Cytochrome c" evidence="8">
    <location>
        <begin position="112"/>
        <end position="203"/>
    </location>
</feature>
<dbReference type="InterPro" id="IPR024167">
    <property type="entry name" value="Cytochrome_c4-like"/>
</dbReference>
<dbReference type="AlphaFoldDB" id="A0A3B1C2G2"/>
<protein>
    <submittedName>
        <fullName evidence="9">Cytochrome c4</fullName>
    </submittedName>
</protein>
<keyword evidence="5" id="KW-0574">Periplasm</keyword>
<dbReference type="EMBL" id="UOFY01000062">
    <property type="protein sequence ID" value="VAX11097.1"/>
    <property type="molecule type" value="Genomic_DNA"/>
</dbReference>
<dbReference type="PANTHER" id="PTHR33751:SF9">
    <property type="entry name" value="CYTOCHROME C4"/>
    <property type="match status" value="1"/>
</dbReference>
<accession>A0A3B1C2G2</accession>
<dbReference type="Gene3D" id="1.10.760.10">
    <property type="entry name" value="Cytochrome c-like domain"/>
    <property type="match status" value="2"/>
</dbReference>
<evidence type="ECO:0000313" key="9">
    <source>
        <dbReference type="EMBL" id="VAX11097.1"/>
    </source>
</evidence>
<dbReference type="GO" id="GO:0009055">
    <property type="term" value="F:electron transfer activity"/>
    <property type="evidence" value="ECO:0007669"/>
    <property type="project" value="InterPro"/>
</dbReference>
<dbReference type="GO" id="GO:0005506">
    <property type="term" value="F:iron ion binding"/>
    <property type="evidence" value="ECO:0007669"/>
    <property type="project" value="InterPro"/>
</dbReference>
<evidence type="ECO:0000256" key="1">
    <source>
        <dbReference type="ARBA" id="ARBA00004418"/>
    </source>
</evidence>
<evidence type="ECO:0000259" key="8">
    <source>
        <dbReference type="PROSITE" id="PS51007"/>
    </source>
</evidence>
<dbReference type="PIRSF" id="PIRSF000005">
    <property type="entry name" value="Cytochrome_c4"/>
    <property type="match status" value="1"/>
</dbReference>
<dbReference type="SUPFAM" id="SSF46626">
    <property type="entry name" value="Cytochrome c"/>
    <property type="match status" value="2"/>
</dbReference>
<keyword evidence="4" id="KW-0479">Metal-binding</keyword>
<feature type="domain" description="Cytochrome c" evidence="8">
    <location>
        <begin position="24"/>
        <end position="103"/>
    </location>
</feature>
<comment type="subcellular location">
    <subcellularLocation>
        <location evidence="1">Periplasm</location>
    </subcellularLocation>
</comment>
<proteinExistence type="predicted"/>
<name>A0A3B1C2G2_9ZZZZ</name>
<gene>
    <name evidence="9" type="ORF">MNBD_GAMMA25-1493</name>
</gene>
<sequence>MKFKILFSLMLLSVVVSGTSQAAGNAEAGKTKAQVCFSCHGMNGDGNTNPPWPALAGQHASYIAKQLADFKSGSRMEPLMIAQVASLSEADMADLAAFFASQKVKTGKGDESKAELGGKLYRGGNKATGVAACMACHGPTGAGNPAAKFPLLSGQNTAYVVKALNDFRSGSRKNDTGNMMRGVAAKMTDKEIEAVSAFITGLH</sequence>
<dbReference type="Pfam" id="PF00034">
    <property type="entry name" value="Cytochrom_C"/>
    <property type="match status" value="2"/>
</dbReference>
<organism evidence="9">
    <name type="scientific">hydrothermal vent metagenome</name>
    <dbReference type="NCBI Taxonomy" id="652676"/>
    <lineage>
        <taxon>unclassified sequences</taxon>
        <taxon>metagenomes</taxon>
        <taxon>ecological metagenomes</taxon>
    </lineage>
</organism>
<keyword evidence="7" id="KW-0408">Iron</keyword>
<keyword evidence="2" id="KW-0813">Transport</keyword>
<dbReference type="InterPro" id="IPR050597">
    <property type="entry name" value="Cytochrome_c_Oxidase_Subunit"/>
</dbReference>